<dbReference type="STRING" id="1333845.SAMN04487895_105332"/>
<evidence type="ECO:0000313" key="10">
    <source>
        <dbReference type="Proteomes" id="UP000198809"/>
    </source>
</evidence>
<keyword evidence="9" id="KW-0808">Transferase</keyword>
<evidence type="ECO:0000256" key="1">
    <source>
        <dbReference type="ARBA" id="ARBA00004141"/>
    </source>
</evidence>
<evidence type="ECO:0000256" key="4">
    <source>
        <dbReference type="ARBA" id="ARBA00023136"/>
    </source>
</evidence>
<protein>
    <submittedName>
        <fullName evidence="8">Bifunctional glycosyltransferase family 2/GtrA family protein</fullName>
    </submittedName>
    <submittedName>
        <fullName evidence="9">Glycosyl transferase family 2</fullName>
    </submittedName>
</protein>
<dbReference type="Proteomes" id="UP000198809">
    <property type="component" value="Unassembled WGS sequence"/>
</dbReference>
<dbReference type="InterPro" id="IPR029044">
    <property type="entry name" value="Nucleotide-diphossugar_trans"/>
</dbReference>
<comment type="subcellular location">
    <subcellularLocation>
        <location evidence="1">Membrane</location>
        <topology evidence="1">Multi-pass membrane protein</topology>
    </subcellularLocation>
</comment>
<proteinExistence type="predicted"/>
<feature type="domain" description="GtrA/DPMS transmembrane" evidence="7">
    <location>
        <begin position="221"/>
        <end position="336"/>
    </location>
</feature>
<evidence type="ECO:0000256" key="2">
    <source>
        <dbReference type="ARBA" id="ARBA00022692"/>
    </source>
</evidence>
<dbReference type="GO" id="GO:0000271">
    <property type="term" value="P:polysaccharide biosynthetic process"/>
    <property type="evidence" value="ECO:0007669"/>
    <property type="project" value="InterPro"/>
</dbReference>
<dbReference type="PANTHER" id="PTHR48090">
    <property type="entry name" value="UNDECAPRENYL-PHOSPHATE 4-DEOXY-4-FORMAMIDO-L-ARABINOSE TRANSFERASE-RELATED"/>
    <property type="match status" value="1"/>
</dbReference>
<evidence type="ECO:0000313" key="11">
    <source>
        <dbReference type="Proteomes" id="UP000683429"/>
    </source>
</evidence>
<feature type="transmembrane region" description="Helical" evidence="5">
    <location>
        <begin position="310"/>
        <end position="330"/>
    </location>
</feature>
<dbReference type="SUPFAM" id="SSF53448">
    <property type="entry name" value="Nucleotide-diphospho-sugar transferases"/>
    <property type="match status" value="1"/>
</dbReference>
<feature type="domain" description="Glycosyltransferase 2-like" evidence="6">
    <location>
        <begin position="3"/>
        <end position="141"/>
    </location>
</feature>
<dbReference type="EMBL" id="FODH01000005">
    <property type="protein sequence ID" value="SEO19124.1"/>
    <property type="molecule type" value="Genomic_DNA"/>
</dbReference>
<dbReference type="Pfam" id="PF04138">
    <property type="entry name" value="GtrA_DPMS_TM"/>
    <property type="match status" value="1"/>
</dbReference>
<gene>
    <name evidence="8" type="ORF">KP014_12610</name>
    <name evidence="9" type="ORF">SAMN04487895_105332</name>
</gene>
<name>A0A1H8MPH1_9BACL</name>
<organism evidence="9 10">
    <name type="scientific">Paenibacillus sophorae</name>
    <dbReference type="NCBI Taxonomy" id="1333845"/>
    <lineage>
        <taxon>Bacteria</taxon>
        <taxon>Bacillati</taxon>
        <taxon>Bacillota</taxon>
        <taxon>Bacilli</taxon>
        <taxon>Bacillales</taxon>
        <taxon>Paenibacillaceae</taxon>
        <taxon>Paenibacillus</taxon>
    </lineage>
</organism>
<dbReference type="AlphaFoldDB" id="A0A1H8MPH1"/>
<dbReference type="EMBL" id="CP076607">
    <property type="protein sequence ID" value="QWU17891.1"/>
    <property type="molecule type" value="Genomic_DNA"/>
</dbReference>
<evidence type="ECO:0000259" key="6">
    <source>
        <dbReference type="Pfam" id="PF00535"/>
    </source>
</evidence>
<accession>A0A1H8MPH1</accession>
<dbReference type="OrthoDB" id="9810303at2"/>
<dbReference type="GO" id="GO:0016740">
    <property type="term" value="F:transferase activity"/>
    <property type="evidence" value="ECO:0007669"/>
    <property type="project" value="UniProtKB-KW"/>
</dbReference>
<dbReference type="InterPro" id="IPR001173">
    <property type="entry name" value="Glyco_trans_2-like"/>
</dbReference>
<evidence type="ECO:0000313" key="9">
    <source>
        <dbReference type="EMBL" id="SEO19124.1"/>
    </source>
</evidence>
<evidence type="ECO:0000256" key="3">
    <source>
        <dbReference type="ARBA" id="ARBA00022989"/>
    </source>
</evidence>
<reference evidence="9 10" key="1">
    <citation type="submission" date="2016-10" db="EMBL/GenBank/DDBJ databases">
        <authorList>
            <person name="de Groot N.N."/>
        </authorList>
    </citation>
    <scope>NUCLEOTIDE SEQUENCE [LARGE SCALE GENOMIC DNA]</scope>
    <source>
        <strain evidence="9 10">CGMCC 1.10238</strain>
    </source>
</reference>
<dbReference type="RefSeq" id="WP_036596387.1">
    <property type="nucleotide sequence ID" value="NZ_CP076607.1"/>
</dbReference>
<keyword evidence="3 5" id="KW-1133">Transmembrane helix</keyword>
<dbReference type="PANTHER" id="PTHR48090:SF6">
    <property type="entry name" value="SLR5056 PROTEIN"/>
    <property type="match status" value="1"/>
</dbReference>
<dbReference type="Proteomes" id="UP000683429">
    <property type="component" value="Chromosome"/>
</dbReference>
<dbReference type="InterPro" id="IPR050256">
    <property type="entry name" value="Glycosyltransferase_2"/>
</dbReference>
<dbReference type="Gene3D" id="3.90.550.10">
    <property type="entry name" value="Spore Coat Polysaccharide Biosynthesis Protein SpsA, Chain A"/>
    <property type="match status" value="1"/>
</dbReference>
<evidence type="ECO:0000259" key="7">
    <source>
        <dbReference type="Pfam" id="PF04138"/>
    </source>
</evidence>
<dbReference type="GO" id="GO:0016020">
    <property type="term" value="C:membrane"/>
    <property type="evidence" value="ECO:0007669"/>
    <property type="project" value="UniProtKB-SubCell"/>
</dbReference>
<dbReference type="CDD" id="cd04179">
    <property type="entry name" value="DPM_DPG-synthase_like"/>
    <property type="match status" value="1"/>
</dbReference>
<dbReference type="InterPro" id="IPR007267">
    <property type="entry name" value="GtrA_DPMS_TM"/>
</dbReference>
<reference evidence="8 11" key="2">
    <citation type="submission" date="2021-06" db="EMBL/GenBank/DDBJ databases">
        <title>Whole genome sequence of Paenibacillus sophorae DSM23020 for comparative genomics.</title>
        <authorList>
            <person name="Kim M.-J."/>
            <person name="Lee G."/>
            <person name="Shin J.-H."/>
        </authorList>
    </citation>
    <scope>NUCLEOTIDE SEQUENCE [LARGE SCALE GENOMIC DNA]</scope>
    <source>
        <strain evidence="8 11">DSM 23020</strain>
    </source>
</reference>
<evidence type="ECO:0000313" key="8">
    <source>
        <dbReference type="EMBL" id="QWU17891.1"/>
    </source>
</evidence>
<evidence type="ECO:0000256" key="5">
    <source>
        <dbReference type="SAM" id="Phobius"/>
    </source>
</evidence>
<sequence>MIILIPAYEPDLRLIKLIRDLKKKCDYRIVLVDDGSGDAYRSLFDAAVRMGCVLLTHQVNEGKGQALKTGFRYIQHIGEQEGVICADCDGQHLPADIIRVAEAVKNHRGCVVLGIRRFIGQVPFRSRFGNSVTRMVFSFVSGLKIYDTQTGLRGYSADMLKWLCDIPGKRFEYEMNMLLEAGPCGYGLREVNINTVYLNDNKSSHFQPLRDSVRIYWPIIKFSMSSIVSAVLDFVLLAILQILTANLLLSVAVARLGSAAVNYSLNNAYVFSRQRSSPVNKSLPRYAVLAIVIMLVNYEIIYAYHEVIGMPVVLAKIFTEATLFSFSFWSQRKFVFNLKRPSVKRASVKRSSRL</sequence>
<keyword evidence="2 5" id="KW-0812">Transmembrane</keyword>
<dbReference type="Pfam" id="PF00535">
    <property type="entry name" value="Glycos_transf_2"/>
    <property type="match status" value="1"/>
</dbReference>
<keyword evidence="11" id="KW-1185">Reference proteome</keyword>
<keyword evidence="4 5" id="KW-0472">Membrane</keyword>
<feature type="transmembrane region" description="Helical" evidence="5">
    <location>
        <begin position="286"/>
        <end position="304"/>
    </location>
</feature>